<accession>A0AAD8PFG2</accession>
<gene>
    <name evidence="1" type="ORF">BgAZ_102370</name>
</gene>
<reference evidence="1" key="1">
    <citation type="submission" date="2023-08" db="EMBL/GenBank/DDBJ databases">
        <title>Draft sequence of the Babesia gibsoni genome.</title>
        <authorList>
            <person name="Yamagishi J.Y."/>
            <person name="Xuan X.X."/>
        </authorList>
    </citation>
    <scope>NUCLEOTIDE SEQUENCE</scope>
    <source>
        <strain evidence="1">Azabu</strain>
    </source>
</reference>
<evidence type="ECO:0000313" key="2">
    <source>
        <dbReference type="Proteomes" id="UP001230268"/>
    </source>
</evidence>
<protein>
    <submittedName>
        <fullName evidence="1">Uncharacterized protein</fullName>
    </submittedName>
</protein>
<evidence type="ECO:0000313" key="1">
    <source>
        <dbReference type="EMBL" id="KAK1444331.1"/>
    </source>
</evidence>
<dbReference type="EMBL" id="JAVEPI010000001">
    <property type="protein sequence ID" value="KAK1444331.1"/>
    <property type="molecule type" value="Genomic_DNA"/>
</dbReference>
<dbReference type="Proteomes" id="UP001230268">
    <property type="component" value="Unassembled WGS sequence"/>
</dbReference>
<organism evidence="1 2">
    <name type="scientific">Babesia gibsoni</name>
    <dbReference type="NCBI Taxonomy" id="33632"/>
    <lineage>
        <taxon>Eukaryota</taxon>
        <taxon>Sar</taxon>
        <taxon>Alveolata</taxon>
        <taxon>Apicomplexa</taxon>
        <taxon>Aconoidasida</taxon>
        <taxon>Piroplasmida</taxon>
        <taxon>Babesiidae</taxon>
        <taxon>Babesia</taxon>
    </lineage>
</organism>
<comment type="caution">
    <text evidence="1">The sequence shown here is derived from an EMBL/GenBank/DDBJ whole genome shotgun (WGS) entry which is preliminary data.</text>
</comment>
<keyword evidence="2" id="KW-1185">Reference proteome</keyword>
<sequence>MEHEENCPWGQNRGLLTTPLRRPCEVRKCAVWKDLKTWFGYTGASLPKLAFEEVFRDVAHGGSGLYERMAVEGGNMLREASRAFASKKAESNLLINSVAKQLFNSYEQKKAVGLVRQLYIQKEVTIMNDSSLLDYFAKSYLSAAQFLVSPRSVSNYVRVLLSFSLNEIAGQDYHKNPNEWLSTLLQHIYHSQAFRHLPCESDNQLLRDMFIFFDYQHDYFLPRIRECFDNLDGTSQASQVPGEELLVMFGSNYFRELYKAHHGSDRNMLADEFAQSQCREFIQSKAIELFACIFLRLHVVFIGEKVDYMTNRTPDDCRIIFMNLLGAYLTSGGATTDPSFNPFKAEEVTCGKDFNQLFSQAKVEEGHQKLPQQEAYMENVFQKTMGFFTQCCTPNTEKDTTKDNELPIQVKYDKYSKNANIRIPLGKLGKMEPVDYRTVLKRNGEKLMELAVSNNKSVPRLDVNI</sequence>
<proteinExistence type="predicted"/>
<dbReference type="AlphaFoldDB" id="A0AAD8PFG2"/>
<name>A0AAD8PFG2_BABGI</name>